<dbReference type="Proteomes" id="UP001195483">
    <property type="component" value="Unassembled WGS sequence"/>
</dbReference>
<protein>
    <recommendedName>
        <fullName evidence="4">Endonuclease/exonuclease/phosphatase domain-containing protein</fullName>
    </recommendedName>
</protein>
<name>A0AAE0SWR2_9BIVA</name>
<dbReference type="AlphaFoldDB" id="A0AAE0SWR2"/>
<reference evidence="2" key="1">
    <citation type="journal article" date="2021" name="Genome Biol. Evol.">
        <title>A High-Quality Reference Genome for a Parasitic Bivalve with Doubly Uniparental Inheritance (Bivalvia: Unionida).</title>
        <authorList>
            <person name="Smith C.H."/>
        </authorList>
    </citation>
    <scope>NUCLEOTIDE SEQUENCE</scope>
    <source>
        <strain evidence="2">CHS0354</strain>
    </source>
</reference>
<reference evidence="2" key="3">
    <citation type="submission" date="2023-05" db="EMBL/GenBank/DDBJ databases">
        <authorList>
            <person name="Smith C.H."/>
        </authorList>
    </citation>
    <scope>NUCLEOTIDE SEQUENCE</scope>
    <source>
        <strain evidence="2">CHS0354</strain>
        <tissue evidence="2">Mantle</tissue>
    </source>
</reference>
<reference evidence="2" key="2">
    <citation type="journal article" date="2021" name="Genome Biol. Evol.">
        <title>Developing a high-quality reference genome for a parasitic bivalve with doubly uniparental inheritance (Bivalvia: Unionida).</title>
        <authorList>
            <person name="Smith C.H."/>
        </authorList>
    </citation>
    <scope>NUCLEOTIDE SEQUENCE</scope>
    <source>
        <strain evidence="2">CHS0354</strain>
        <tissue evidence="2">Mantle</tissue>
    </source>
</reference>
<evidence type="ECO:0000313" key="3">
    <source>
        <dbReference type="Proteomes" id="UP001195483"/>
    </source>
</evidence>
<evidence type="ECO:0000256" key="1">
    <source>
        <dbReference type="SAM" id="MobiDB-lite"/>
    </source>
</evidence>
<evidence type="ECO:0008006" key="4">
    <source>
        <dbReference type="Google" id="ProtNLM"/>
    </source>
</evidence>
<dbReference type="SUPFAM" id="SSF56219">
    <property type="entry name" value="DNase I-like"/>
    <property type="match status" value="1"/>
</dbReference>
<dbReference type="EMBL" id="JAEAOA010001716">
    <property type="protein sequence ID" value="KAK3599313.1"/>
    <property type="molecule type" value="Genomic_DNA"/>
</dbReference>
<feature type="compositionally biased region" description="Polar residues" evidence="1">
    <location>
        <begin position="1"/>
        <end position="13"/>
    </location>
</feature>
<feature type="region of interest" description="Disordered" evidence="1">
    <location>
        <begin position="1"/>
        <end position="20"/>
    </location>
</feature>
<dbReference type="Gene3D" id="3.60.10.10">
    <property type="entry name" value="Endonuclease/exonuclease/phosphatase"/>
    <property type="match status" value="1"/>
</dbReference>
<gene>
    <name evidence="2" type="ORF">CHS0354_028679</name>
</gene>
<proteinExistence type="predicted"/>
<sequence>MPNMSSETKNNNKGAVPKTTLTTEKFTTVTEAKQKLIPPVKTGLKILIMNASGPNQGEGTATRRKQAIQSVITRHNPDLVLFQEFSWRGIHGKTWSADPVPEHFQLTLNNDASILYNINELTVEEKPIRELQRILQELQRPTSKHSTPIPLDFAPIPRMSLRMVKTKGVPVMEFICISWHGKHAGMSSDTKVTEFTYLMIFLNEIYLKCHLPILIAGDFNVEVKLICLEVKDPFKLHEYKASERRKKKGVIDYFIATTELYLSDIEPVDLKKDSKADKPEEVLDHDPIIALLQPAPLSDTVPACNKATSRMPQKTK</sequence>
<dbReference type="InterPro" id="IPR036691">
    <property type="entry name" value="Endo/exonu/phosph_ase_sf"/>
</dbReference>
<organism evidence="2 3">
    <name type="scientific">Potamilus streckersoni</name>
    <dbReference type="NCBI Taxonomy" id="2493646"/>
    <lineage>
        <taxon>Eukaryota</taxon>
        <taxon>Metazoa</taxon>
        <taxon>Spiralia</taxon>
        <taxon>Lophotrochozoa</taxon>
        <taxon>Mollusca</taxon>
        <taxon>Bivalvia</taxon>
        <taxon>Autobranchia</taxon>
        <taxon>Heteroconchia</taxon>
        <taxon>Palaeoheterodonta</taxon>
        <taxon>Unionida</taxon>
        <taxon>Unionoidea</taxon>
        <taxon>Unionidae</taxon>
        <taxon>Ambleminae</taxon>
        <taxon>Lampsilini</taxon>
        <taxon>Potamilus</taxon>
    </lineage>
</organism>
<comment type="caution">
    <text evidence="2">The sequence shown here is derived from an EMBL/GenBank/DDBJ whole genome shotgun (WGS) entry which is preliminary data.</text>
</comment>
<keyword evidence="3" id="KW-1185">Reference proteome</keyword>
<accession>A0AAE0SWR2</accession>
<evidence type="ECO:0000313" key="2">
    <source>
        <dbReference type="EMBL" id="KAK3599313.1"/>
    </source>
</evidence>